<reference evidence="1 2" key="1">
    <citation type="submission" date="2022-09" db="EMBL/GenBank/DDBJ databases">
        <authorList>
            <person name="Palmer J.M."/>
        </authorList>
    </citation>
    <scope>NUCLEOTIDE SEQUENCE [LARGE SCALE GENOMIC DNA]</scope>
    <source>
        <strain evidence="1 2">DSM 7382</strain>
    </source>
</reference>
<sequence>MTSGSSFHQIYKLLFDMRLTYRQKVCTLLTHVPLNEEGEKTFNLSWVISQVGSQNIGPYGVTYIKKALASETIQGHIQVLNGSDFREVSWHDDVVFGVTASGENYFKESEQLRLTPVVEMEVPTPIQEEDTLTEEDEDATGNALELDVGGPLANGIQSEDALLISPTLRYPESLEELDQVEEAAITQTLAVGTLSLIEKYLRESEGNPTMITEALRAAEGEALGNGEFREVMLLTLRNLALSHARKAAMERLSLQVNGYTAIIASTLRRNEETIKDLRRHLVPFE</sequence>
<dbReference type="AlphaFoldDB" id="A0AAW0FP93"/>
<dbReference type="EMBL" id="JASBNA010000071">
    <property type="protein sequence ID" value="KAK7678505.1"/>
    <property type="molecule type" value="Genomic_DNA"/>
</dbReference>
<comment type="caution">
    <text evidence="1">The sequence shown here is derived from an EMBL/GenBank/DDBJ whole genome shotgun (WGS) entry which is preliminary data.</text>
</comment>
<organism evidence="1 2">
    <name type="scientific">Cerrena zonata</name>
    <dbReference type="NCBI Taxonomy" id="2478898"/>
    <lineage>
        <taxon>Eukaryota</taxon>
        <taxon>Fungi</taxon>
        <taxon>Dikarya</taxon>
        <taxon>Basidiomycota</taxon>
        <taxon>Agaricomycotina</taxon>
        <taxon>Agaricomycetes</taxon>
        <taxon>Polyporales</taxon>
        <taxon>Cerrenaceae</taxon>
        <taxon>Cerrena</taxon>
    </lineage>
</organism>
<accession>A0AAW0FP93</accession>
<keyword evidence="2" id="KW-1185">Reference proteome</keyword>
<evidence type="ECO:0000313" key="2">
    <source>
        <dbReference type="Proteomes" id="UP001385951"/>
    </source>
</evidence>
<proteinExistence type="predicted"/>
<evidence type="ECO:0000313" key="1">
    <source>
        <dbReference type="EMBL" id="KAK7678505.1"/>
    </source>
</evidence>
<name>A0AAW0FP93_9APHY</name>
<gene>
    <name evidence="1" type="ORF">QCA50_018566</name>
</gene>
<protein>
    <submittedName>
        <fullName evidence="1">Uncharacterized protein</fullName>
    </submittedName>
</protein>
<dbReference type="Proteomes" id="UP001385951">
    <property type="component" value="Unassembled WGS sequence"/>
</dbReference>